<organism evidence="3 4">
    <name type="scientific">Chenggangzhangella methanolivorans</name>
    <dbReference type="NCBI Taxonomy" id="1437009"/>
    <lineage>
        <taxon>Bacteria</taxon>
        <taxon>Pseudomonadati</taxon>
        <taxon>Pseudomonadota</taxon>
        <taxon>Alphaproteobacteria</taxon>
        <taxon>Hyphomicrobiales</taxon>
        <taxon>Methylopilaceae</taxon>
        <taxon>Chenggangzhangella</taxon>
    </lineage>
</organism>
<keyword evidence="4" id="KW-1185">Reference proteome</keyword>
<protein>
    <submittedName>
        <fullName evidence="3">FAD-binding oxidoreductase</fullName>
    </submittedName>
</protein>
<feature type="domain" description="FAD dependent oxidoreductase" evidence="2">
    <location>
        <begin position="2"/>
        <end position="325"/>
    </location>
</feature>
<reference evidence="3" key="1">
    <citation type="submission" date="2021-08" db="EMBL/GenBank/DDBJ databases">
        <authorList>
            <person name="Zhang H."/>
            <person name="Xu M."/>
            <person name="Yu Z."/>
            <person name="Yang L."/>
            <person name="Cai Y."/>
        </authorList>
    </citation>
    <scope>NUCLEOTIDE SEQUENCE</scope>
    <source>
        <strain evidence="3">CHL1</strain>
    </source>
</reference>
<dbReference type="PANTHER" id="PTHR13847:SF289">
    <property type="entry name" value="GLYCINE OXIDASE"/>
    <property type="match status" value="1"/>
</dbReference>
<dbReference type="Gene3D" id="3.50.50.60">
    <property type="entry name" value="FAD/NAD(P)-binding domain"/>
    <property type="match status" value="1"/>
</dbReference>
<gene>
    <name evidence="3" type="ORF">K6K41_03515</name>
</gene>
<dbReference type="RefSeq" id="WP_261403948.1">
    <property type="nucleotide sequence ID" value="NZ_CP081869.1"/>
</dbReference>
<dbReference type="Proteomes" id="UP000825701">
    <property type="component" value="Chromosome"/>
</dbReference>
<proteinExistence type="predicted"/>
<dbReference type="SUPFAM" id="SSF51905">
    <property type="entry name" value="FAD/NAD(P)-binding domain"/>
    <property type="match status" value="1"/>
</dbReference>
<dbReference type="AlphaFoldDB" id="A0A9E6RCK9"/>
<dbReference type="Gene3D" id="3.30.9.10">
    <property type="entry name" value="D-Amino Acid Oxidase, subunit A, domain 2"/>
    <property type="match status" value="1"/>
</dbReference>
<dbReference type="KEGG" id="cmet:K6K41_03515"/>
<accession>A0A9E6RCK9</accession>
<dbReference type="GO" id="GO:0016491">
    <property type="term" value="F:oxidoreductase activity"/>
    <property type="evidence" value="ECO:0007669"/>
    <property type="project" value="UniProtKB-KW"/>
</dbReference>
<evidence type="ECO:0000313" key="4">
    <source>
        <dbReference type="Proteomes" id="UP000825701"/>
    </source>
</evidence>
<dbReference type="Pfam" id="PF01266">
    <property type="entry name" value="DAO"/>
    <property type="match status" value="1"/>
</dbReference>
<evidence type="ECO:0000256" key="1">
    <source>
        <dbReference type="ARBA" id="ARBA00023002"/>
    </source>
</evidence>
<dbReference type="InterPro" id="IPR036188">
    <property type="entry name" value="FAD/NAD-bd_sf"/>
</dbReference>
<sequence>MVGGGVRGLAIARACAAEGASVALFAAGEIAAAADERAWPVARAAHVERLRAGSDGDAVQRLKRLEAGLPSPVAIDRPGCVTLATGFGEVEQFEDAARRLKADGADAWMIPARETAALSPPLADWADLGAGLYEPGALAVDADALALSIAQDAAALGAHLFSHAPVGAIERQGSVVTGVEVMARNVGAGAVALAGDLSAIRLVREGRGRLSLTRDERTILVTSADAPDIGPSLVIDDLLISRDRVGALTISGPAGVDAIARRAVAIAPTLGGLTLAAEEPVTIWTGIDGLPQVGAAEIDRLWLALGYGRDGLSLGLAAADHLAALMSGRRGVEALDPFAPTRRPAVRAQETAR</sequence>
<dbReference type="EMBL" id="CP081869">
    <property type="protein sequence ID" value="QZO00763.1"/>
    <property type="molecule type" value="Genomic_DNA"/>
</dbReference>
<name>A0A9E6RCK9_9HYPH</name>
<dbReference type="InterPro" id="IPR006076">
    <property type="entry name" value="FAD-dep_OxRdtase"/>
</dbReference>
<dbReference type="PANTHER" id="PTHR13847">
    <property type="entry name" value="SARCOSINE DEHYDROGENASE-RELATED"/>
    <property type="match status" value="1"/>
</dbReference>
<evidence type="ECO:0000313" key="3">
    <source>
        <dbReference type="EMBL" id="QZO00763.1"/>
    </source>
</evidence>
<evidence type="ECO:0000259" key="2">
    <source>
        <dbReference type="Pfam" id="PF01266"/>
    </source>
</evidence>
<keyword evidence="1" id="KW-0560">Oxidoreductase</keyword>
<dbReference type="GO" id="GO:0005737">
    <property type="term" value="C:cytoplasm"/>
    <property type="evidence" value="ECO:0007669"/>
    <property type="project" value="TreeGrafter"/>
</dbReference>